<organism evidence="1 2">
    <name type="scientific">Dactylosporangium roseum</name>
    <dbReference type="NCBI Taxonomy" id="47989"/>
    <lineage>
        <taxon>Bacteria</taxon>
        <taxon>Bacillati</taxon>
        <taxon>Actinomycetota</taxon>
        <taxon>Actinomycetes</taxon>
        <taxon>Micromonosporales</taxon>
        <taxon>Micromonosporaceae</taxon>
        <taxon>Dactylosporangium</taxon>
    </lineage>
</organism>
<evidence type="ECO:0000313" key="1">
    <source>
        <dbReference type="EMBL" id="UWZ37932.1"/>
    </source>
</evidence>
<accession>A0ABY5ZAU7</accession>
<proteinExistence type="predicted"/>
<evidence type="ECO:0000313" key="2">
    <source>
        <dbReference type="Proteomes" id="UP001058271"/>
    </source>
</evidence>
<gene>
    <name evidence="1" type="ORF">Drose_06550</name>
</gene>
<dbReference type="RefSeq" id="WP_260727295.1">
    <property type="nucleotide sequence ID" value="NZ_BAAABS010000033.1"/>
</dbReference>
<sequence length="103" mass="10959">MSTVTAAMLADLLVGELEKHVADPSPVRDASATDMVDVLYRNGFGAQFAEHYVANQLTRALTRLRTGLAPGEPAWKTGNVVHDALLALGAYAHLQDRKSGVSA</sequence>
<protein>
    <submittedName>
        <fullName evidence="1">Uncharacterized protein</fullName>
    </submittedName>
</protein>
<name>A0ABY5ZAU7_9ACTN</name>
<dbReference type="EMBL" id="CP073721">
    <property type="protein sequence ID" value="UWZ37932.1"/>
    <property type="molecule type" value="Genomic_DNA"/>
</dbReference>
<dbReference type="Proteomes" id="UP001058271">
    <property type="component" value="Chromosome"/>
</dbReference>
<reference evidence="1" key="1">
    <citation type="submission" date="2021-04" db="EMBL/GenBank/DDBJ databases">
        <title>Biosynthetic gene clusters of Dactylosporangioum roseum.</title>
        <authorList>
            <person name="Hartkoorn R.C."/>
            <person name="Beaudoing E."/>
            <person name="Hot D."/>
            <person name="Moureu S."/>
        </authorList>
    </citation>
    <scope>NUCLEOTIDE SEQUENCE</scope>
    <source>
        <strain evidence="1">NRRL B-16295</strain>
    </source>
</reference>
<keyword evidence="2" id="KW-1185">Reference proteome</keyword>